<dbReference type="GO" id="GO:0006310">
    <property type="term" value="P:DNA recombination"/>
    <property type="evidence" value="ECO:0007669"/>
    <property type="project" value="UniProtKB-KW"/>
</dbReference>
<sequence>MKEEKTRSKANENLPSEVELFAFYNDCIKKVSRETCKQYVNYLRKQLDANNKASILAWKKYYKWKGDIEKWKAIKTKKSGVDLKVPSVDQVKEWLTKVKGTKIELLFKLLLESGIRFTEAIKVLNEYNPQNDICENNICIYTLNWQRGSKRVFYVFHVSPLQRQNITYNYAKKIMHELDIAPKYIRKFTATKMLELNIPGEIVDFIEGRTPGNILTKHYLDLYALAKKEYKKYAEWLSKFVNL</sequence>
<dbReference type="Pfam" id="PF16795">
    <property type="entry name" value="Phage_integr_3"/>
    <property type="match status" value="1"/>
</dbReference>
<dbReference type="Proteomes" id="UP000002308">
    <property type="component" value="Chromosome"/>
</dbReference>
<protein>
    <recommendedName>
        <fullName evidence="2">Integrase SSV1 C-terminal domain-containing protein</fullName>
    </recommendedName>
</protein>
<dbReference type="InterPro" id="IPR013762">
    <property type="entry name" value="Integrase-like_cat_sf"/>
</dbReference>
<gene>
    <name evidence="3" type="ordered locus">YG5714_1279</name>
</gene>
<keyword evidence="1" id="KW-0233">DNA recombination</keyword>
<dbReference type="SUPFAM" id="SSF56349">
    <property type="entry name" value="DNA breaking-rejoining enzymes"/>
    <property type="match status" value="1"/>
</dbReference>
<evidence type="ECO:0000313" key="3">
    <source>
        <dbReference type="EMBL" id="ACP45545.1"/>
    </source>
</evidence>
<dbReference type="RefSeq" id="WP_012716134.1">
    <property type="nucleotide sequence ID" value="NC_012622.1"/>
</dbReference>
<proteinExistence type="predicted"/>
<dbReference type="EMBL" id="CP001403">
    <property type="protein sequence ID" value="ACP45545.1"/>
    <property type="molecule type" value="Genomic_DNA"/>
</dbReference>
<accession>C3NE06</accession>
<dbReference type="AlphaFoldDB" id="C3NE06"/>
<reference evidence="3 4" key="1">
    <citation type="journal article" date="2009" name="Proc. Natl. Acad. Sci. U.S.A.">
        <title>Biogeography of the Sulfolobus islandicus pan-genome.</title>
        <authorList>
            <person name="Reno M.L."/>
            <person name="Held N.L."/>
            <person name="Fields C.J."/>
            <person name="Burke P.V."/>
            <person name="Whitaker R.J."/>
        </authorList>
    </citation>
    <scope>NUCLEOTIDE SEQUENCE [LARGE SCALE GENOMIC DNA]</scope>
    <source>
        <strain evidence="4">Y.G.57.14 / Yellowstone #1</strain>
    </source>
</reference>
<evidence type="ECO:0000259" key="2">
    <source>
        <dbReference type="Pfam" id="PF16795"/>
    </source>
</evidence>
<dbReference type="GeneID" id="7807505"/>
<dbReference type="Gene3D" id="1.10.443.10">
    <property type="entry name" value="Intergrase catalytic core"/>
    <property type="match status" value="1"/>
</dbReference>
<dbReference type="InterPro" id="IPR031857">
    <property type="entry name" value="Integrase_SSV1_C"/>
</dbReference>
<evidence type="ECO:0000313" key="4">
    <source>
        <dbReference type="Proteomes" id="UP000002308"/>
    </source>
</evidence>
<dbReference type="KEGG" id="siy:YG5714_1279"/>
<evidence type="ECO:0000256" key="1">
    <source>
        <dbReference type="ARBA" id="ARBA00023172"/>
    </source>
</evidence>
<feature type="domain" description="Integrase SSV1 C-terminal" evidence="2">
    <location>
        <begin position="85"/>
        <end position="236"/>
    </location>
</feature>
<dbReference type="HOGENOM" id="CLU_083804_0_0_2"/>
<dbReference type="GO" id="GO:0003677">
    <property type="term" value="F:DNA binding"/>
    <property type="evidence" value="ECO:0007669"/>
    <property type="project" value="InterPro"/>
</dbReference>
<dbReference type="GO" id="GO:0015074">
    <property type="term" value="P:DNA integration"/>
    <property type="evidence" value="ECO:0007669"/>
    <property type="project" value="InterPro"/>
</dbReference>
<organism evidence="3 4">
    <name type="scientific">Saccharolobus islandicus (strain Y.G.57.14 / Yellowstone #1)</name>
    <name type="common">Sulfolobus islandicus</name>
    <dbReference type="NCBI Taxonomy" id="439386"/>
    <lineage>
        <taxon>Archaea</taxon>
        <taxon>Thermoproteota</taxon>
        <taxon>Thermoprotei</taxon>
        <taxon>Sulfolobales</taxon>
        <taxon>Sulfolobaceae</taxon>
        <taxon>Saccharolobus</taxon>
    </lineage>
</organism>
<dbReference type="InterPro" id="IPR011010">
    <property type="entry name" value="DNA_brk_join_enz"/>
</dbReference>
<name>C3NE06_SACI7</name>